<sequence length="203" mass="22416">MARSLTSVIRDQIVSDSVELAFLAKFRFDSGDQNVWTGIGDLTFSGDTYQGIGNLGSLSTYKETQDLKAEGMTFTLSGNIGSNISTALDEEFQNRICTLWLGFFDNTVSPGLLNDPIIIFQGRMDNMTIEHGSETSSVTIHAENILVSLEHAINRRYTPKDHNLDEFRKGANQSGDILNDKGFDFVTVLDDKEILWGVADPPA</sequence>
<evidence type="ECO:0000313" key="1">
    <source>
        <dbReference type="EMBL" id="KKM07107.1"/>
    </source>
</evidence>
<dbReference type="EMBL" id="LAZR01015844">
    <property type="protein sequence ID" value="KKM07107.1"/>
    <property type="molecule type" value="Genomic_DNA"/>
</dbReference>
<accession>A0A0F9HVD5</accession>
<protein>
    <submittedName>
        <fullName evidence="1">Uncharacterized protein</fullName>
    </submittedName>
</protein>
<proteinExistence type="predicted"/>
<dbReference type="AlphaFoldDB" id="A0A0F9HVD5"/>
<reference evidence="1" key="1">
    <citation type="journal article" date="2015" name="Nature">
        <title>Complex archaea that bridge the gap between prokaryotes and eukaryotes.</title>
        <authorList>
            <person name="Spang A."/>
            <person name="Saw J.H."/>
            <person name="Jorgensen S.L."/>
            <person name="Zaremba-Niedzwiedzka K."/>
            <person name="Martijn J."/>
            <person name="Lind A.E."/>
            <person name="van Eijk R."/>
            <person name="Schleper C."/>
            <person name="Guy L."/>
            <person name="Ettema T.J."/>
        </authorList>
    </citation>
    <scope>NUCLEOTIDE SEQUENCE</scope>
</reference>
<comment type="caution">
    <text evidence="1">The sequence shown here is derived from an EMBL/GenBank/DDBJ whole genome shotgun (WGS) entry which is preliminary data.</text>
</comment>
<gene>
    <name evidence="1" type="ORF">LCGC14_1737260</name>
</gene>
<organism evidence="1">
    <name type="scientific">marine sediment metagenome</name>
    <dbReference type="NCBI Taxonomy" id="412755"/>
    <lineage>
        <taxon>unclassified sequences</taxon>
        <taxon>metagenomes</taxon>
        <taxon>ecological metagenomes</taxon>
    </lineage>
</organism>
<name>A0A0F9HVD5_9ZZZZ</name>